<dbReference type="InterPro" id="IPR043128">
    <property type="entry name" value="Rev_trsase/Diguanyl_cyclase"/>
</dbReference>
<dbReference type="InterPro" id="IPR037522">
    <property type="entry name" value="HD_GYP_dom"/>
</dbReference>
<dbReference type="Gene3D" id="3.30.70.270">
    <property type="match status" value="1"/>
</dbReference>
<feature type="transmembrane region" description="Helical" evidence="1">
    <location>
        <begin position="50"/>
        <end position="73"/>
    </location>
</feature>
<evidence type="ECO:0000313" key="4">
    <source>
        <dbReference type="EMBL" id="MBC3901575.1"/>
    </source>
</evidence>
<feature type="domain" description="GGDEF" evidence="2">
    <location>
        <begin position="263"/>
        <end position="399"/>
    </location>
</feature>
<feature type="transmembrane region" description="Helical" evidence="1">
    <location>
        <begin position="186"/>
        <end position="208"/>
    </location>
</feature>
<dbReference type="Pfam" id="PF00990">
    <property type="entry name" value="GGDEF"/>
    <property type="match status" value="1"/>
</dbReference>
<dbReference type="InterPro" id="IPR048437">
    <property type="entry name" value="MASE11"/>
</dbReference>
<dbReference type="Gene3D" id="1.10.3210.10">
    <property type="entry name" value="Hypothetical protein af1432"/>
    <property type="match status" value="1"/>
</dbReference>
<evidence type="ECO:0000256" key="1">
    <source>
        <dbReference type="SAM" id="Phobius"/>
    </source>
</evidence>
<comment type="caution">
    <text evidence="4">The sequence shown here is derived from an EMBL/GenBank/DDBJ whole genome shotgun (WGS) entry which is preliminary data.</text>
</comment>
<feature type="domain" description="HD-GYP" evidence="3">
    <location>
        <begin position="388"/>
        <end position="583"/>
    </location>
</feature>
<dbReference type="NCBIfam" id="TIGR00254">
    <property type="entry name" value="GGDEF"/>
    <property type="match status" value="1"/>
</dbReference>
<dbReference type="PROSITE" id="PS50887">
    <property type="entry name" value="GGDEF"/>
    <property type="match status" value="1"/>
</dbReference>
<dbReference type="PANTHER" id="PTHR43155:SF2">
    <property type="entry name" value="CYCLIC DI-GMP PHOSPHODIESTERASE PA4108"/>
    <property type="match status" value="1"/>
</dbReference>
<dbReference type="SMART" id="SM00471">
    <property type="entry name" value="HDc"/>
    <property type="match status" value="1"/>
</dbReference>
<keyword evidence="1" id="KW-0812">Transmembrane</keyword>
<dbReference type="PROSITE" id="PS51832">
    <property type="entry name" value="HD_GYP"/>
    <property type="match status" value="1"/>
</dbReference>
<dbReference type="SUPFAM" id="SSF109604">
    <property type="entry name" value="HD-domain/PDEase-like"/>
    <property type="match status" value="1"/>
</dbReference>
<dbReference type="Pfam" id="PF13487">
    <property type="entry name" value="HD_5"/>
    <property type="match status" value="1"/>
</dbReference>
<dbReference type="Proteomes" id="UP000622405">
    <property type="component" value="Unassembled WGS sequence"/>
</dbReference>
<feature type="transmembrane region" description="Helical" evidence="1">
    <location>
        <begin position="109"/>
        <end position="142"/>
    </location>
</feature>
<organism evidence="4 5">
    <name type="scientific">Acetobacterium malicum</name>
    <dbReference type="NCBI Taxonomy" id="52692"/>
    <lineage>
        <taxon>Bacteria</taxon>
        <taxon>Bacillati</taxon>
        <taxon>Bacillota</taxon>
        <taxon>Clostridia</taxon>
        <taxon>Eubacteriales</taxon>
        <taxon>Eubacteriaceae</taxon>
        <taxon>Acetobacterium</taxon>
    </lineage>
</organism>
<dbReference type="SUPFAM" id="SSF55073">
    <property type="entry name" value="Nucleotide cyclase"/>
    <property type="match status" value="1"/>
</dbReference>
<name>A0ABR6Z2X0_9FIRM</name>
<gene>
    <name evidence="4" type="ORF">GH811_18405</name>
</gene>
<sequence length="586" mass="66892">MKSMNQIIKQKIAEAMGFIKKLFKNLKMQTANIKNNSDGYRDLNYLKNHLFYDITFYFIVLGPVLFFYGAYLFYEEGKYVVAAIEFSLYFLSVIVLVNRKINIRIKKLFFLLIGYFASVLVLIVAGPMGAGMVCVAVVLVLSGSLLDKNWIMKFIAFNLFAFFVITILLIRGFFDEFAIADYGSRWLIVAITSQVLGIGLLYIIQMIYDGLEKQAQIIARSKENLEASEQQYRYLSYHDHLTGLYNRLFWEEEQKRIDNSEQLPISIIIGDINGVKLMNDAFGHKAGDRIIIETAQIMKNCCREGEIVARTGGDEFSILMLKTPREIALKRMEEIKKAFIIHNRRILNEAFHINVALGSGTKEEPHGDLKETIKKAELYMNQRKLLEQRSSHSAIISSIKATMYEKSHETEEHSERLAALSRMVGEALHLSQIELDNLELLATLHDIGKVGIDDRILAKPGKLTDEEWIEMKKHPEIGYRIAVASPELVSISEYILSHHEHWDGSGYPKGLAGEEIPLLSRIIAVADAYDAMTENRVYQKATNRERALAEIEKNAGSQFDPEIVELFVRIMKETAAIDLHIQIKMK</sequence>
<keyword evidence="5" id="KW-1185">Reference proteome</keyword>
<dbReference type="EMBL" id="WJBE01000032">
    <property type="protein sequence ID" value="MBC3901575.1"/>
    <property type="molecule type" value="Genomic_DNA"/>
</dbReference>
<dbReference type="InterPro" id="IPR029787">
    <property type="entry name" value="Nucleotide_cyclase"/>
</dbReference>
<feature type="transmembrane region" description="Helical" evidence="1">
    <location>
        <begin position="79"/>
        <end position="97"/>
    </location>
</feature>
<reference evidence="4 5" key="1">
    <citation type="journal article" date="2020" name="mSystems">
        <title>Defining Genomic and Predicted Metabolic Features of the Acetobacterium Genus.</title>
        <authorList>
            <person name="Ross D.E."/>
            <person name="Marshall C.W."/>
            <person name="Gulliver D."/>
            <person name="May H.D."/>
            <person name="Norman R.S."/>
        </authorList>
    </citation>
    <scope>NUCLEOTIDE SEQUENCE [LARGE SCALE GENOMIC DNA]</scope>
    <source>
        <strain evidence="4 5">DSM 4132</strain>
    </source>
</reference>
<evidence type="ECO:0000259" key="2">
    <source>
        <dbReference type="PROSITE" id="PS50887"/>
    </source>
</evidence>
<dbReference type="SMART" id="SM00267">
    <property type="entry name" value="GGDEF"/>
    <property type="match status" value="1"/>
</dbReference>
<dbReference type="Pfam" id="PF20969">
    <property type="entry name" value="MASE11"/>
    <property type="match status" value="1"/>
</dbReference>
<protein>
    <submittedName>
        <fullName evidence="4">Diguanylate cyclase</fullName>
    </submittedName>
</protein>
<proteinExistence type="predicted"/>
<evidence type="ECO:0000313" key="5">
    <source>
        <dbReference type="Proteomes" id="UP000622405"/>
    </source>
</evidence>
<keyword evidence="1" id="KW-1133">Transmembrane helix</keyword>
<feature type="transmembrane region" description="Helical" evidence="1">
    <location>
        <begin position="154"/>
        <end position="174"/>
    </location>
</feature>
<accession>A0ABR6Z2X0</accession>
<dbReference type="InterPro" id="IPR000160">
    <property type="entry name" value="GGDEF_dom"/>
</dbReference>
<keyword evidence="1" id="KW-0472">Membrane</keyword>
<dbReference type="PANTHER" id="PTHR43155">
    <property type="entry name" value="CYCLIC DI-GMP PHOSPHODIESTERASE PA4108-RELATED"/>
    <property type="match status" value="1"/>
</dbReference>
<dbReference type="CDD" id="cd01949">
    <property type="entry name" value="GGDEF"/>
    <property type="match status" value="1"/>
</dbReference>
<dbReference type="InterPro" id="IPR003607">
    <property type="entry name" value="HD/PDEase_dom"/>
</dbReference>
<dbReference type="CDD" id="cd00077">
    <property type="entry name" value="HDc"/>
    <property type="match status" value="1"/>
</dbReference>
<evidence type="ECO:0000259" key="3">
    <source>
        <dbReference type="PROSITE" id="PS51832"/>
    </source>
</evidence>